<feature type="region of interest" description="Disordered" evidence="1">
    <location>
        <begin position="120"/>
        <end position="158"/>
    </location>
</feature>
<gene>
    <name evidence="2" type="ORF">VITISV_042357</name>
</gene>
<dbReference type="EMBL" id="AM452776">
    <property type="protein sequence ID" value="CAN76655.1"/>
    <property type="molecule type" value="Genomic_DNA"/>
</dbReference>
<feature type="region of interest" description="Disordered" evidence="1">
    <location>
        <begin position="32"/>
        <end position="104"/>
    </location>
</feature>
<feature type="compositionally biased region" description="Pro residues" evidence="1">
    <location>
        <begin position="128"/>
        <end position="138"/>
    </location>
</feature>
<dbReference type="AlphaFoldDB" id="A5BAW9"/>
<feature type="compositionally biased region" description="Low complexity" evidence="1">
    <location>
        <begin position="32"/>
        <end position="42"/>
    </location>
</feature>
<feature type="compositionally biased region" description="Basic and acidic residues" evidence="1">
    <location>
        <begin position="143"/>
        <end position="158"/>
    </location>
</feature>
<organism evidence="2">
    <name type="scientific">Vitis vinifera</name>
    <name type="common">Grape</name>
    <dbReference type="NCBI Taxonomy" id="29760"/>
    <lineage>
        <taxon>Eukaryota</taxon>
        <taxon>Viridiplantae</taxon>
        <taxon>Streptophyta</taxon>
        <taxon>Embryophyta</taxon>
        <taxon>Tracheophyta</taxon>
        <taxon>Spermatophyta</taxon>
        <taxon>Magnoliopsida</taxon>
        <taxon>eudicotyledons</taxon>
        <taxon>Gunneridae</taxon>
        <taxon>Pentapetalae</taxon>
        <taxon>rosids</taxon>
        <taxon>Vitales</taxon>
        <taxon>Vitaceae</taxon>
        <taxon>Viteae</taxon>
        <taxon>Vitis</taxon>
    </lineage>
</organism>
<name>A5BAW9_VITVI</name>
<evidence type="ECO:0000313" key="2">
    <source>
        <dbReference type="EMBL" id="CAN76655.1"/>
    </source>
</evidence>
<proteinExistence type="predicted"/>
<reference evidence="2" key="1">
    <citation type="journal article" date="2007" name="PLoS ONE">
        <title>The first genome sequence of an elite grapevine cultivar (Pinot noir Vitis vinifera L.): coping with a highly heterozygous genome.</title>
        <authorList>
            <person name="Velasco R."/>
            <person name="Zharkikh A."/>
            <person name="Troggio M."/>
            <person name="Cartwright D.A."/>
            <person name="Cestaro A."/>
            <person name="Pruss D."/>
            <person name="Pindo M."/>
            <person name="FitzGerald L.M."/>
            <person name="Vezzulli S."/>
            <person name="Reid J."/>
            <person name="Malacarne G."/>
            <person name="Iliev D."/>
            <person name="Coppola G."/>
            <person name="Wardell B."/>
            <person name="Micheletti D."/>
            <person name="Macalma T."/>
            <person name="Facci M."/>
            <person name="Mitchell J.T."/>
            <person name="Perazzolli M."/>
            <person name="Eldredge G."/>
            <person name="Gatto P."/>
            <person name="Oyzerski R."/>
            <person name="Moretto M."/>
            <person name="Gutin N."/>
            <person name="Stefanini M."/>
            <person name="Chen Y."/>
            <person name="Segala C."/>
            <person name="Davenport C."/>
            <person name="Dematte L."/>
            <person name="Mraz A."/>
            <person name="Battilana J."/>
            <person name="Stormo K."/>
            <person name="Costa F."/>
            <person name="Tao Q."/>
            <person name="Si-Ammour A."/>
            <person name="Harkins T."/>
            <person name="Lackey A."/>
            <person name="Perbost C."/>
            <person name="Taillon B."/>
            <person name="Stella A."/>
            <person name="Solovyev V."/>
            <person name="Fawcett J.A."/>
            <person name="Sterck L."/>
            <person name="Vandepoele K."/>
            <person name="Grando S.M."/>
            <person name="Toppo S."/>
            <person name="Moser C."/>
            <person name="Lanchbury J."/>
            <person name="Bogden R."/>
            <person name="Skolnick M."/>
            <person name="Sgaramella V."/>
            <person name="Bhatnagar S.K."/>
            <person name="Fontana P."/>
            <person name="Gutin A."/>
            <person name="Van de Peer Y."/>
            <person name="Salamini F."/>
            <person name="Viola R."/>
        </authorList>
    </citation>
    <scope>NUCLEOTIDE SEQUENCE</scope>
</reference>
<protein>
    <submittedName>
        <fullName evidence="2">Uncharacterized protein</fullName>
    </submittedName>
</protein>
<accession>A5BAW9</accession>
<evidence type="ECO:0000256" key="1">
    <source>
        <dbReference type="SAM" id="MobiDB-lite"/>
    </source>
</evidence>
<sequence>MESPGCSSGSIRLSYGAPASPMHLAFYVTASPSTLPSSSPSLEANLHSSPATGTRWQRHCRQRSTEEAPHAPIKAAAAGSTLGHGHQAAAAGSTSRRRHRNMTTNTAYVAAIEAARRIGSLDQLRGPPAMPLSPPFPPSSSSELKEEHVMEGPERDEN</sequence>
<feature type="compositionally biased region" description="Polar residues" evidence="1">
    <location>
        <begin position="46"/>
        <end position="55"/>
    </location>
</feature>